<dbReference type="Proteomes" id="UP000325218">
    <property type="component" value="Unassembled WGS sequence"/>
</dbReference>
<evidence type="ECO:0000256" key="3">
    <source>
        <dbReference type="ARBA" id="ARBA00022989"/>
    </source>
</evidence>
<keyword evidence="4 5" id="KW-0472">Membrane</keyword>
<name>A0A5D0CJX0_9BACL</name>
<dbReference type="AlphaFoldDB" id="A0A5D0CJX0"/>
<feature type="transmembrane region" description="Helical" evidence="5">
    <location>
        <begin position="132"/>
        <end position="151"/>
    </location>
</feature>
<protein>
    <recommendedName>
        <fullName evidence="5">Probable membrane transporter protein</fullName>
    </recommendedName>
</protein>
<organism evidence="6 7">
    <name type="scientific">Paenibacillus faecis</name>
    <dbReference type="NCBI Taxonomy" id="862114"/>
    <lineage>
        <taxon>Bacteria</taxon>
        <taxon>Bacillati</taxon>
        <taxon>Bacillota</taxon>
        <taxon>Bacilli</taxon>
        <taxon>Bacillales</taxon>
        <taxon>Paenibacillaceae</taxon>
        <taxon>Paenibacillus</taxon>
    </lineage>
</organism>
<keyword evidence="7" id="KW-1185">Reference proteome</keyword>
<comment type="subcellular location">
    <subcellularLocation>
        <location evidence="5">Cell membrane</location>
        <topology evidence="5">Multi-pass membrane protein</topology>
    </subcellularLocation>
    <subcellularLocation>
        <location evidence="1">Membrane</location>
        <topology evidence="1">Multi-pass membrane protein</topology>
    </subcellularLocation>
</comment>
<gene>
    <name evidence="6" type="ORF">FRY98_27435</name>
</gene>
<comment type="similarity">
    <text evidence="5">Belongs to the 4-toluene sulfonate uptake permease (TSUP) (TC 2.A.102) family.</text>
</comment>
<evidence type="ECO:0000256" key="5">
    <source>
        <dbReference type="RuleBase" id="RU363041"/>
    </source>
</evidence>
<reference evidence="6 7" key="1">
    <citation type="submission" date="2019-08" db="EMBL/GenBank/DDBJ databases">
        <title>Genome sequencing of Paenibacillus faecis DSM 23593(T).</title>
        <authorList>
            <person name="Kook J.-K."/>
            <person name="Park S.-N."/>
            <person name="Lim Y.K."/>
        </authorList>
    </citation>
    <scope>NUCLEOTIDE SEQUENCE [LARGE SCALE GENOMIC DNA]</scope>
    <source>
        <strain evidence="6 7">DSM 23593</strain>
    </source>
</reference>
<dbReference type="InterPro" id="IPR002781">
    <property type="entry name" value="TM_pro_TauE-like"/>
</dbReference>
<feature type="transmembrane region" description="Helical" evidence="5">
    <location>
        <begin position="85"/>
        <end position="102"/>
    </location>
</feature>
<comment type="caution">
    <text evidence="6">The sequence shown here is derived from an EMBL/GenBank/DDBJ whole genome shotgun (WGS) entry which is preliminary data.</text>
</comment>
<keyword evidence="2 5" id="KW-0812">Transmembrane</keyword>
<evidence type="ECO:0000256" key="2">
    <source>
        <dbReference type="ARBA" id="ARBA00022692"/>
    </source>
</evidence>
<dbReference type="EMBL" id="VSDO01000006">
    <property type="protein sequence ID" value="TYA10313.1"/>
    <property type="molecule type" value="Genomic_DNA"/>
</dbReference>
<dbReference type="GO" id="GO:0005886">
    <property type="term" value="C:plasma membrane"/>
    <property type="evidence" value="ECO:0007669"/>
    <property type="project" value="UniProtKB-SubCell"/>
</dbReference>
<proteinExistence type="inferred from homology"/>
<keyword evidence="5" id="KW-1003">Cell membrane</keyword>
<dbReference type="OrthoDB" id="7843147at2"/>
<evidence type="ECO:0000256" key="4">
    <source>
        <dbReference type="ARBA" id="ARBA00023136"/>
    </source>
</evidence>
<evidence type="ECO:0000313" key="7">
    <source>
        <dbReference type="Proteomes" id="UP000325218"/>
    </source>
</evidence>
<feature type="transmembrane region" description="Helical" evidence="5">
    <location>
        <begin position="107"/>
        <end position="126"/>
    </location>
</feature>
<evidence type="ECO:0000256" key="1">
    <source>
        <dbReference type="ARBA" id="ARBA00004141"/>
    </source>
</evidence>
<sequence>MRIGSTMSGLMQRQCAFSQNKSLKRRYCWPMSLIRQNRALKHPYSPVRIASELRSRLSREAGRTELLKSSFIQGRRSYAYGNKPLITLGMLVILLAACYKHLAVRKVLLLILTGMVAAPFGTYLLLYISETWLKIIAGALILLFAAIMLLGRSFPVRSEKLRFVTADLASGLLNGSVSMSGPPNE</sequence>
<evidence type="ECO:0000313" key="6">
    <source>
        <dbReference type="EMBL" id="TYA10313.1"/>
    </source>
</evidence>
<accession>A0A5D0CJX0</accession>
<keyword evidence="3 5" id="KW-1133">Transmembrane helix</keyword>
<dbReference type="Pfam" id="PF01925">
    <property type="entry name" value="TauE"/>
    <property type="match status" value="1"/>
</dbReference>